<accession>A0A199UE44</accession>
<dbReference type="PANTHER" id="PTHR18866">
    <property type="entry name" value="CARBOXYLASE:PYRUVATE/ACETYL-COA/PROPIONYL-COA CARBOXYLASE"/>
    <property type="match status" value="1"/>
</dbReference>
<evidence type="ECO:0000256" key="1">
    <source>
        <dbReference type="ARBA" id="ARBA00023267"/>
    </source>
</evidence>
<dbReference type="PROSITE" id="PS50975">
    <property type="entry name" value="ATP_GRASP"/>
    <property type="match status" value="1"/>
</dbReference>
<dbReference type="Gene3D" id="3.30.470.20">
    <property type="entry name" value="ATP-grasp fold, B domain"/>
    <property type="match status" value="1"/>
</dbReference>
<dbReference type="InterPro" id="IPR005479">
    <property type="entry name" value="CPAse_ATP-bd"/>
</dbReference>
<sequence length="259" mass="29366">MKQSEHFPEKAFSEVGYHNARTVELIMDTLSGQFYFMEMNTRLQVEHPVTEMIVGQDLVEWQIRVANGEPLPLTQEQVPLNGKLCLINARMRLEYMLKMSQEVFFPQLEPYTTTGQSLLPQQLLDANEHCCVADQQMEENMLLGNGIVFSRLSKVNERGPSTSKSSENQDMKTTTHSGVLEFTARENSAELPPHVWTNLFPDTNVEVPLIEVLYASLLKGTYAKLKPEAVGFSDLPNHKASVLVRPCQRAIHQAKEVVY</sequence>
<dbReference type="GO" id="GO:0005524">
    <property type="term" value="F:ATP binding"/>
    <property type="evidence" value="ECO:0007669"/>
    <property type="project" value="UniProtKB-UniRule"/>
</dbReference>
<dbReference type="InterPro" id="IPR042299">
    <property type="entry name" value="Ufd1-like_Nn"/>
</dbReference>
<feature type="domain" description="ATP-grasp" evidence="3">
    <location>
        <begin position="10"/>
        <end position="67"/>
    </location>
</feature>
<dbReference type="SUPFAM" id="SSF56059">
    <property type="entry name" value="Glutathione synthetase ATP-binding domain-like"/>
    <property type="match status" value="1"/>
</dbReference>
<dbReference type="InterPro" id="IPR055417">
    <property type="entry name" value="UFD1_N1"/>
</dbReference>
<evidence type="ECO:0000313" key="4">
    <source>
        <dbReference type="EMBL" id="OAY62994.1"/>
    </source>
</evidence>
<comment type="caution">
    <text evidence="4">The sequence shown here is derived from an EMBL/GenBank/DDBJ whole genome shotgun (WGS) entry which is preliminary data.</text>
</comment>
<dbReference type="STRING" id="4615.A0A199UE44"/>
<dbReference type="Proteomes" id="UP000092600">
    <property type="component" value="Unassembled WGS sequence"/>
</dbReference>
<keyword evidence="1" id="KW-0092">Biotin</keyword>
<dbReference type="AlphaFoldDB" id="A0A199UE44"/>
<name>A0A199UE44_ANACO</name>
<dbReference type="InterPro" id="IPR011761">
    <property type="entry name" value="ATP-grasp"/>
</dbReference>
<dbReference type="GO" id="GO:0004485">
    <property type="term" value="F:methylcrotonoyl-CoA carboxylase activity"/>
    <property type="evidence" value="ECO:0007669"/>
    <property type="project" value="TreeGrafter"/>
</dbReference>
<evidence type="ECO:0000259" key="3">
    <source>
        <dbReference type="PROSITE" id="PS50975"/>
    </source>
</evidence>
<keyword evidence="2" id="KW-0067">ATP-binding</keyword>
<evidence type="ECO:0000256" key="2">
    <source>
        <dbReference type="PROSITE-ProRule" id="PRU00409"/>
    </source>
</evidence>
<proteinExistence type="predicted"/>
<dbReference type="PROSITE" id="PS00867">
    <property type="entry name" value="CPSASE_2"/>
    <property type="match status" value="1"/>
</dbReference>
<evidence type="ECO:0000313" key="5">
    <source>
        <dbReference type="Proteomes" id="UP000092600"/>
    </source>
</evidence>
<dbReference type="Pfam" id="PF03152">
    <property type="entry name" value="UFD1_N1"/>
    <property type="match status" value="1"/>
</dbReference>
<dbReference type="Pfam" id="PF02786">
    <property type="entry name" value="CPSase_L_D2"/>
    <property type="match status" value="1"/>
</dbReference>
<organism evidence="4 5">
    <name type="scientific">Ananas comosus</name>
    <name type="common">Pineapple</name>
    <name type="synonym">Ananas ananas</name>
    <dbReference type="NCBI Taxonomy" id="4615"/>
    <lineage>
        <taxon>Eukaryota</taxon>
        <taxon>Viridiplantae</taxon>
        <taxon>Streptophyta</taxon>
        <taxon>Embryophyta</taxon>
        <taxon>Tracheophyta</taxon>
        <taxon>Spermatophyta</taxon>
        <taxon>Magnoliopsida</taxon>
        <taxon>Liliopsida</taxon>
        <taxon>Poales</taxon>
        <taxon>Bromeliaceae</taxon>
        <taxon>Bromelioideae</taxon>
        <taxon>Ananas</taxon>
    </lineage>
</organism>
<dbReference type="GO" id="GO:0005739">
    <property type="term" value="C:mitochondrion"/>
    <property type="evidence" value="ECO:0007669"/>
    <property type="project" value="TreeGrafter"/>
</dbReference>
<gene>
    <name evidence="4" type="ORF">ACMD2_03846</name>
</gene>
<reference evidence="4 5" key="1">
    <citation type="journal article" date="2016" name="DNA Res.">
        <title>The draft genome of MD-2 pineapple using hybrid error correction of long reads.</title>
        <authorList>
            <person name="Redwan R.M."/>
            <person name="Saidin A."/>
            <person name="Kumar S.V."/>
        </authorList>
    </citation>
    <scope>NUCLEOTIDE SEQUENCE [LARGE SCALE GENOMIC DNA]</scope>
    <source>
        <strain evidence="5">cv. MD2</strain>
        <tissue evidence="4">Leaf</tissue>
    </source>
</reference>
<dbReference type="InterPro" id="IPR050856">
    <property type="entry name" value="Biotin_carboxylase_complex"/>
</dbReference>
<protein>
    <submittedName>
        <fullName evidence="4">Methylcrotonoyl-CoA carboxylase subunit alpha, mitochondrial</fullName>
    </submittedName>
</protein>
<dbReference type="EMBL" id="LSRQ01008403">
    <property type="protein sequence ID" value="OAY62994.1"/>
    <property type="molecule type" value="Genomic_DNA"/>
</dbReference>
<dbReference type="Gene3D" id="2.40.40.50">
    <property type="entry name" value="Ubiquitin fusion degradation protein UFD1, N-terminal domain"/>
    <property type="match status" value="1"/>
</dbReference>
<dbReference type="PANTHER" id="PTHR18866:SF33">
    <property type="entry name" value="METHYLCROTONOYL-COA CARBOXYLASE SUBUNIT ALPHA, MITOCHONDRIAL-RELATED"/>
    <property type="match status" value="1"/>
</dbReference>
<keyword evidence="2" id="KW-0547">Nucleotide-binding</keyword>
<dbReference type="GO" id="GO:0046872">
    <property type="term" value="F:metal ion binding"/>
    <property type="evidence" value="ECO:0007669"/>
    <property type="project" value="InterPro"/>
</dbReference>